<dbReference type="InterPro" id="IPR020578">
    <property type="entry name" value="Aminotrans_V_PyrdxlP_BS"/>
</dbReference>
<evidence type="ECO:0000256" key="12">
    <source>
        <dbReference type="RuleBase" id="RU004504"/>
    </source>
</evidence>
<organism evidence="14 15">
    <name type="scientific">Orientia chuto str. Dubai</name>
    <dbReference type="NCBI Taxonomy" id="1359168"/>
    <lineage>
        <taxon>Bacteria</taxon>
        <taxon>Pseudomonadati</taxon>
        <taxon>Pseudomonadota</taxon>
        <taxon>Alphaproteobacteria</taxon>
        <taxon>Rickettsiales</taxon>
        <taxon>Rickettsiaceae</taxon>
        <taxon>Rickettsieae</taxon>
        <taxon>Orientia</taxon>
    </lineage>
</organism>
<keyword evidence="6 14" id="KW-0808">Transferase</keyword>
<dbReference type="STRING" id="1359168.OCHUTO_0119"/>
<evidence type="ECO:0000259" key="13">
    <source>
        <dbReference type="Pfam" id="PF00266"/>
    </source>
</evidence>
<dbReference type="InterPro" id="IPR015422">
    <property type="entry name" value="PyrdxlP-dep_Trfase_small"/>
</dbReference>
<dbReference type="PANTHER" id="PTHR11601">
    <property type="entry name" value="CYSTEINE DESULFURYLASE FAMILY MEMBER"/>
    <property type="match status" value="1"/>
</dbReference>
<evidence type="ECO:0000256" key="8">
    <source>
        <dbReference type="ARBA" id="ARBA00022898"/>
    </source>
</evidence>
<dbReference type="Proteomes" id="UP000033616">
    <property type="component" value="Unassembled WGS sequence"/>
</dbReference>
<dbReference type="SUPFAM" id="SSF53383">
    <property type="entry name" value="PLP-dependent transferases"/>
    <property type="match status" value="1"/>
</dbReference>
<dbReference type="OrthoDB" id="9808002at2"/>
<keyword evidence="7" id="KW-0479">Metal-binding</keyword>
<evidence type="ECO:0000256" key="6">
    <source>
        <dbReference type="ARBA" id="ARBA00022679"/>
    </source>
</evidence>
<reference evidence="14 15" key="1">
    <citation type="submission" date="2015-02" db="EMBL/GenBank/DDBJ databases">
        <title>Genome Sequencing of Rickettsiales.</title>
        <authorList>
            <person name="Daugherty S.C."/>
            <person name="Su Q."/>
            <person name="Abolude K."/>
            <person name="Beier-Sexton M."/>
            <person name="Carlyon J.A."/>
            <person name="Carter R."/>
            <person name="Day N.P."/>
            <person name="Dumler S.J."/>
            <person name="Dyachenko V."/>
            <person name="Godinez A."/>
            <person name="Kurtti T.J."/>
            <person name="Lichay M."/>
            <person name="Mullins K.E."/>
            <person name="Ott S."/>
            <person name="Pappas-Brown V."/>
            <person name="Paris D.H."/>
            <person name="Patel P."/>
            <person name="Richards A.L."/>
            <person name="Sadzewicz L."/>
            <person name="Sears K."/>
            <person name="Seidman D."/>
            <person name="Sengamalay N."/>
            <person name="Stenos J."/>
            <person name="Tallon L.J."/>
            <person name="Vincent G."/>
            <person name="Fraser C.M."/>
            <person name="Munderloh U."/>
            <person name="Dunning-Hotopp J.C."/>
        </authorList>
    </citation>
    <scope>NUCLEOTIDE SEQUENCE [LARGE SCALE GENOMIC DNA]</scope>
    <source>
        <strain evidence="14 15">Fuller</strain>
    </source>
</reference>
<evidence type="ECO:0000256" key="2">
    <source>
        <dbReference type="ARBA" id="ARBA00003120"/>
    </source>
</evidence>
<dbReference type="Pfam" id="PF00266">
    <property type="entry name" value="Aminotran_5"/>
    <property type="match status" value="1"/>
</dbReference>
<evidence type="ECO:0000313" key="15">
    <source>
        <dbReference type="Proteomes" id="UP000033616"/>
    </source>
</evidence>
<keyword evidence="9" id="KW-0408">Iron</keyword>
<dbReference type="AlphaFoldDB" id="A0A0F3MRQ8"/>
<dbReference type="PIRSF" id="PIRSF005572">
    <property type="entry name" value="NifS"/>
    <property type="match status" value="1"/>
</dbReference>
<dbReference type="GO" id="GO:0046872">
    <property type="term" value="F:metal ion binding"/>
    <property type="evidence" value="ECO:0007669"/>
    <property type="project" value="UniProtKB-KW"/>
</dbReference>
<name>A0A0F3MRQ8_9RICK</name>
<dbReference type="InterPro" id="IPR015424">
    <property type="entry name" value="PyrdxlP-dep_Trfase"/>
</dbReference>
<comment type="caution">
    <text evidence="14">The sequence shown here is derived from an EMBL/GenBank/DDBJ whole genome shotgun (WGS) entry which is preliminary data.</text>
</comment>
<evidence type="ECO:0000256" key="4">
    <source>
        <dbReference type="ARBA" id="ARBA00012239"/>
    </source>
</evidence>
<dbReference type="Gene3D" id="1.10.260.50">
    <property type="match status" value="1"/>
</dbReference>
<proteinExistence type="inferred from homology"/>
<evidence type="ECO:0000256" key="1">
    <source>
        <dbReference type="ARBA" id="ARBA00001933"/>
    </source>
</evidence>
<dbReference type="InterPro" id="IPR000192">
    <property type="entry name" value="Aminotrans_V_dom"/>
</dbReference>
<dbReference type="InterPro" id="IPR015421">
    <property type="entry name" value="PyrdxlP-dep_Trfase_major"/>
</dbReference>
<evidence type="ECO:0000256" key="3">
    <source>
        <dbReference type="ARBA" id="ARBA00006490"/>
    </source>
</evidence>
<keyword evidence="10" id="KW-0411">Iron-sulfur</keyword>
<dbReference type="PROSITE" id="PS00595">
    <property type="entry name" value="AA_TRANSFER_CLASS_5"/>
    <property type="match status" value="1"/>
</dbReference>
<keyword evidence="8" id="KW-0663">Pyridoxal phosphate</keyword>
<keyword evidence="15" id="KW-1185">Reference proteome</keyword>
<dbReference type="GO" id="GO:0008483">
    <property type="term" value="F:transaminase activity"/>
    <property type="evidence" value="ECO:0007669"/>
    <property type="project" value="UniProtKB-KW"/>
</dbReference>
<evidence type="ECO:0000256" key="5">
    <source>
        <dbReference type="ARBA" id="ARBA00013558"/>
    </source>
</evidence>
<evidence type="ECO:0000256" key="11">
    <source>
        <dbReference type="ARBA" id="ARBA00050776"/>
    </source>
</evidence>
<accession>A0A0F3MRQ8</accession>
<dbReference type="Gene3D" id="3.40.640.10">
    <property type="entry name" value="Type I PLP-dependent aspartate aminotransferase-like (Major domain)"/>
    <property type="match status" value="1"/>
</dbReference>
<evidence type="ECO:0000256" key="7">
    <source>
        <dbReference type="ARBA" id="ARBA00022723"/>
    </source>
</evidence>
<dbReference type="EC" id="2.8.1.7" evidence="4"/>
<sequence>MYNFDAIAAIKKTVKLSNIITNRNNLVHSSNQVNTMQKNKKIYFDYNATTPIHSESLEVMLEVLNIPANPSSIHYFGQVARGFIEKARLQIANKLDISLNNNKFNCIFVSSGTEANNLLLTSFKKVYKNGVIVTCTTEHPSILNCAQSYNDTQIIDVDERGIVDLIKLQNTLFCYQNLPLLVTIMLVNNETGVIQPLEEIINLAKKYQAWVHSDCSQAFGKISVNFTQLCLDFATISSHKIGGPVGAASLIARVPNFITPQIIGGGQEDGIRSGTENVAAIAGFGKAVELLPRILEKSNFTKELKQYLEAKISSIDNRIKIFGQNTLRVGNTSMIMMPGVTSQQQILYFDINGFAISAGSACSSGQLKESYVLKAMKIPIYEAECAIRISLGWCNTEEEIKKFCELWQKQYLYHIEVNNIKKQA</sequence>
<feature type="domain" description="Aminotransferase class V" evidence="13">
    <location>
        <begin position="42"/>
        <end position="403"/>
    </location>
</feature>
<evidence type="ECO:0000256" key="10">
    <source>
        <dbReference type="ARBA" id="ARBA00023014"/>
    </source>
</evidence>
<dbReference type="RefSeq" id="WP_052694602.1">
    <property type="nucleotide sequence ID" value="NZ_LANP01000002.1"/>
</dbReference>
<comment type="function">
    <text evidence="2">Catalyzes the removal of elemental sulfur atoms from cysteine to produce alanine. Seems to participate in the biosynthesis of the nitrogenase metalloclusters by providing the inorganic sulfur required for the Fe-S core formation.</text>
</comment>
<dbReference type="GO" id="GO:0031071">
    <property type="term" value="F:cysteine desulfurase activity"/>
    <property type="evidence" value="ECO:0007669"/>
    <property type="project" value="UniProtKB-EC"/>
</dbReference>
<dbReference type="GO" id="GO:0051536">
    <property type="term" value="F:iron-sulfur cluster binding"/>
    <property type="evidence" value="ECO:0007669"/>
    <property type="project" value="UniProtKB-KW"/>
</dbReference>
<dbReference type="EMBL" id="LANP01000002">
    <property type="protein sequence ID" value="KJV57284.1"/>
    <property type="molecule type" value="Genomic_DNA"/>
</dbReference>
<keyword evidence="14" id="KW-0032">Aminotransferase</keyword>
<gene>
    <name evidence="14" type="ORF">OCHUTO_0119</name>
</gene>
<dbReference type="Gene3D" id="3.90.1150.10">
    <property type="entry name" value="Aspartate Aminotransferase, domain 1"/>
    <property type="match status" value="1"/>
</dbReference>
<comment type="cofactor">
    <cofactor evidence="1 12">
        <name>pyridoxal 5'-phosphate</name>
        <dbReference type="ChEBI" id="CHEBI:597326"/>
    </cofactor>
</comment>
<protein>
    <recommendedName>
        <fullName evidence="5">Cysteine desulfurase</fullName>
        <ecNumber evidence="4">2.8.1.7</ecNumber>
    </recommendedName>
</protein>
<comment type="similarity">
    <text evidence="3">Belongs to the class-V pyridoxal-phosphate-dependent aminotransferase family. NifS/IscS subfamily.</text>
</comment>
<evidence type="ECO:0000256" key="9">
    <source>
        <dbReference type="ARBA" id="ARBA00023004"/>
    </source>
</evidence>
<dbReference type="PANTHER" id="PTHR11601:SF34">
    <property type="entry name" value="CYSTEINE DESULFURASE"/>
    <property type="match status" value="1"/>
</dbReference>
<comment type="catalytic activity">
    <reaction evidence="11">
        <text>(sulfur carrier)-H + L-cysteine = (sulfur carrier)-SH + L-alanine</text>
        <dbReference type="Rhea" id="RHEA:43892"/>
        <dbReference type="Rhea" id="RHEA-COMP:14737"/>
        <dbReference type="Rhea" id="RHEA-COMP:14739"/>
        <dbReference type="ChEBI" id="CHEBI:29917"/>
        <dbReference type="ChEBI" id="CHEBI:35235"/>
        <dbReference type="ChEBI" id="CHEBI:57972"/>
        <dbReference type="ChEBI" id="CHEBI:64428"/>
        <dbReference type="EC" id="2.8.1.7"/>
    </reaction>
</comment>
<dbReference type="InterPro" id="IPR016454">
    <property type="entry name" value="Cysteine_dSase"/>
</dbReference>
<evidence type="ECO:0000313" key="14">
    <source>
        <dbReference type="EMBL" id="KJV57284.1"/>
    </source>
</evidence>
<dbReference type="PATRIC" id="fig|1359168.3.peg.495"/>